<proteinExistence type="predicted"/>
<reference evidence="2" key="1">
    <citation type="submission" date="2011-08" db="EMBL/GenBank/DDBJ databases">
        <authorList>
            <person name="Rombauts S."/>
        </authorList>
    </citation>
    <scope>NUCLEOTIDE SEQUENCE</scope>
    <source>
        <strain evidence="2">London</strain>
    </source>
</reference>
<reference evidence="1" key="2">
    <citation type="submission" date="2015-06" db="UniProtKB">
        <authorList>
            <consortium name="EnsemblMetazoa"/>
        </authorList>
    </citation>
    <scope>IDENTIFICATION</scope>
</reference>
<dbReference type="EnsemblMetazoa" id="tetur15g02880.1">
    <property type="protein sequence ID" value="tetur15g02880.1"/>
    <property type="gene ID" value="tetur15g02880"/>
</dbReference>
<name>T1KMU1_TETUR</name>
<evidence type="ECO:0000313" key="1">
    <source>
        <dbReference type="EnsemblMetazoa" id="tetur15g02880.1"/>
    </source>
</evidence>
<organism evidence="1 2">
    <name type="scientific">Tetranychus urticae</name>
    <name type="common">Two-spotted spider mite</name>
    <dbReference type="NCBI Taxonomy" id="32264"/>
    <lineage>
        <taxon>Eukaryota</taxon>
        <taxon>Metazoa</taxon>
        <taxon>Ecdysozoa</taxon>
        <taxon>Arthropoda</taxon>
        <taxon>Chelicerata</taxon>
        <taxon>Arachnida</taxon>
        <taxon>Acari</taxon>
        <taxon>Acariformes</taxon>
        <taxon>Trombidiformes</taxon>
        <taxon>Prostigmata</taxon>
        <taxon>Eleutherengona</taxon>
        <taxon>Raphignathae</taxon>
        <taxon>Tetranychoidea</taxon>
        <taxon>Tetranychidae</taxon>
        <taxon>Tetranychus</taxon>
    </lineage>
</organism>
<dbReference type="AlphaFoldDB" id="T1KMU1"/>
<sequence>MTLCQWQIEGAKVAAHVFTSSDDHHLPFLCVFCDMRECCASSTLCNLLIFHKTLLFFYRVHLTALFFGVMPPNFPFTFTTSDLRSPSVLSEFKNAVKQAAGIPDHANCPRIFYHFMGEDQRVFTKQDVVGLVLSHKNTQKFLLIEIFGEVIRLRTEYNNDD</sequence>
<keyword evidence="2" id="KW-1185">Reference proteome</keyword>
<protein>
    <submittedName>
        <fullName evidence="1">Uncharacterized protein</fullName>
    </submittedName>
</protein>
<evidence type="ECO:0000313" key="2">
    <source>
        <dbReference type="Proteomes" id="UP000015104"/>
    </source>
</evidence>
<dbReference type="EMBL" id="CAEY01000249">
    <property type="status" value="NOT_ANNOTATED_CDS"/>
    <property type="molecule type" value="Genomic_DNA"/>
</dbReference>
<accession>T1KMU1</accession>
<dbReference type="Proteomes" id="UP000015104">
    <property type="component" value="Unassembled WGS sequence"/>
</dbReference>
<dbReference type="HOGENOM" id="CLU_1798906_0_0_1"/>